<dbReference type="AlphaFoldDB" id="A0A0M8K8I8"/>
<dbReference type="PATRIC" id="fig|872965.6.peg.374"/>
<dbReference type="InParanoid" id="A0A0M8K8I8"/>
<dbReference type="Pfam" id="PF00106">
    <property type="entry name" value="adh_short"/>
    <property type="match status" value="1"/>
</dbReference>
<comment type="caution">
    <text evidence="5">The sequence shown here is derived from an EMBL/GenBank/DDBJ whole genome shotgun (WGS) entry which is preliminary data.</text>
</comment>
<evidence type="ECO:0000313" key="6">
    <source>
        <dbReference type="EMBL" id="KPL89293.1"/>
    </source>
</evidence>
<dbReference type="PANTHER" id="PTHR44196">
    <property type="entry name" value="DEHYDROGENASE/REDUCTASE SDR FAMILY MEMBER 7B"/>
    <property type="match status" value="1"/>
</dbReference>
<dbReference type="EMBL" id="LGKN01000003">
    <property type="protein sequence ID" value="KPL89293.1"/>
    <property type="molecule type" value="Genomic_DNA"/>
</dbReference>
<evidence type="ECO:0000313" key="5">
    <source>
        <dbReference type="EMBL" id="GAP63945.1"/>
    </source>
</evidence>
<gene>
    <name evidence="5" type="ORF">ARMA_2368</name>
    <name evidence="6" type="ORF">SE16_02130</name>
</gene>
<evidence type="ECO:0000256" key="3">
    <source>
        <dbReference type="RuleBase" id="RU000363"/>
    </source>
</evidence>
<dbReference type="GO" id="GO:0016491">
    <property type="term" value="F:oxidoreductase activity"/>
    <property type="evidence" value="ECO:0007669"/>
    <property type="project" value="UniProtKB-KW"/>
</dbReference>
<dbReference type="OrthoDB" id="9808814at2"/>
<reference evidence="7" key="3">
    <citation type="submission" date="2015-08" db="EMBL/GenBank/DDBJ databases">
        <title>Draft Genome Sequence of a Heterotrophic Facultative Anaerobic Bacterium Ardenticatena maritima Strain 110S.</title>
        <authorList>
            <person name="Kawaichi S."/>
            <person name="Yoshida T."/>
            <person name="Sako Y."/>
            <person name="Nakamura R."/>
        </authorList>
    </citation>
    <scope>NUCLEOTIDE SEQUENCE [LARGE SCALE GENOMIC DNA]</scope>
    <source>
        <strain evidence="7">110S</strain>
    </source>
</reference>
<name>A0A0M8K8I8_9CHLR</name>
<keyword evidence="7" id="KW-1185">Reference proteome</keyword>
<keyword evidence="2" id="KW-0560">Oxidoreductase</keyword>
<accession>A0A0M8K8I8</accession>
<evidence type="ECO:0000313" key="7">
    <source>
        <dbReference type="Proteomes" id="UP000037784"/>
    </source>
</evidence>
<evidence type="ECO:0000256" key="1">
    <source>
        <dbReference type="ARBA" id="ARBA00006484"/>
    </source>
</evidence>
<evidence type="ECO:0000256" key="2">
    <source>
        <dbReference type="ARBA" id="ARBA00023002"/>
    </source>
</evidence>
<dbReference type="Proteomes" id="UP000037784">
    <property type="component" value="Unassembled WGS sequence"/>
</dbReference>
<protein>
    <recommendedName>
        <fullName evidence="4">Ketoreductase domain-containing protein</fullName>
    </recommendedName>
</protein>
<evidence type="ECO:0000313" key="8">
    <source>
        <dbReference type="Proteomes" id="UP000050502"/>
    </source>
</evidence>
<evidence type="ECO:0000259" key="4">
    <source>
        <dbReference type="SMART" id="SM00822"/>
    </source>
</evidence>
<dbReference type="PIRSF" id="PIRSF000126">
    <property type="entry name" value="11-beta-HSD1"/>
    <property type="match status" value="1"/>
</dbReference>
<sequence length="257" mass="28236">MATALITGASSGIGMALARVHAEHGGDLVLVARRRERLEALKAELEAAHDVRVWVIVADLAQDGAPRKVYDLVRELGLDVDILINNAGFGLHGLFHTQDPEHLSQMVHVNVLATTMLTRLFVPHLIARGRGHIMNVASVAAFMPGPWQAVYYATKAYVLSFSEALADELRTTGVTVTALCPGATETEFKERARIGRVRGFEMGAMSAREVAEYGYRAMLAGKRVVVPGWRNRLLTFLPRILPRSWTVVMSRIGMEPL</sequence>
<dbReference type="InterPro" id="IPR057326">
    <property type="entry name" value="KR_dom"/>
</dbReference>
<dbReference type="PANTHER" id="PTHR44196:SF2">
    <property type="entry name" value="SHORT-CHAIN DEHYDROGENASE-RELATED"/>
    <property type="match status" value="1"/>
</dbReference>
<dbReference type="InterPro" id="IPR002347">
    <property type="entry name" value="SDR_fam"/>
</dbReference>
<dbReference type="Gene3D" id="3.40.50.720">
    <property type="entry name" value="NAD(P)-binding Rossmann-like Domain"/>
    <property type="match status" value="1"/>
</dbReference>
<dbReference type="GO" id="GO:0016020">
    <property type="term" value="C:membrane"/>
    <property type="evidence" value="ECO:0007669"/>
    <property type="project" value="TreeGrafter"/>
</dbReference>
<dbReference type="SMART" id="SM00822">
    <property type="entry name" value="PKS_KR"/>
    <property type="match status" value="1"/>
</dbReference>
<dbReference type="EMBL" id="BBZA01000211">
    <property type="protein sequence ID" value="GAP63945.1"/>
    <property type="molecule type" value="Genomic_DNA"/>
</dbReference>
<dbReference type="PRINTS" id="PR00080">
    <property type="entry name" value="SDRFAMILY"/>
</dbReference>
<dbReference type="STRING" id="872965.SE16_02130"/>
<reference evidence="6 8" key="2">
    <citation type="submission" date="2015-07" db="EMBL/GenBank/DDBJ databases">
        <title>Whole genome sequence of Ardenticatena maritima DSM 23922.</title>
        <authorList>
            <person name="Hemp J."/>
            <person name="Ward L.M."/>
            <person name="Pace L.A."/>
            <person name="Fischer W.W."/>
        </authorList>
    </citation>
    <scope>NUCLEOTIDE SEQUENCE [LARGE SCALE GENOMIC DNA]</scope>
    <source>
        <strain evidence="6 8">110S</strain>
    </source>
</reference>
<dbReference type="PRINTS" id="PR00081">
    <property type="entry name" value="GDHRDH"/>
</dbReference>
<reference evidence="5 7" key="1">
    <citation type="journal article" date="2015" name="Genome Announc.">
        <title>Draft Genome Sequence of a Heterotrophic Facultative Anaerobic Thermophilic Bacterium, Ardenticatena maritima Strain 110ST.</title>
        <authorList>
            <person name="Kawaichi S."/>
            <person name="Yoshida T."/>
            <person name="Sako Y."/>
            <person name="Nakamura R."/>
        </authorList>
    </citation>
    <scope>NUCLEOTIDE SEQUENCE [LARGE SCALE GENOMIC DNA]</scope>
    <source>
        <strain evidence="5 7">110S</strain>
    </source>
</reference>
<feature type="domain" description="Ketoreductase" evidence="4">
    <location>
        <begin position="2"/>
        <end position="186"/>
    </location>
</feature>
<dbReference type="RefSeq" id="WP_054493713.1">
    <property type="nucleotide sequence ID" value="NZ_BBZA01000211.1"/>
</dbReference>
<dbReference type="SUPFAM" id="SSF51735">
    <property type="entry name" value="NAD(P)-binding Rossmann-fold domains"/>
    <property type="match status" value="1"/>
</dbReference>
<dbReference type="Proteomes" id="UP000050502">
    <property type="component" value="Unassembled WGS sequence"/>
</dbReference>
<proteinExistence type="inferred from homology"/>
<comment type="similarity">
    <text evidence="1 3">Belongs to the short-chain dehydrogenases/reductases (SDR) family.</text>
</comment>
<dbReference type="InterPro" id="IPR036291">
    <property type="entry name" value="NAD(P)-bd_dom_sf"/>
</dbReference>
<dbReference type="FunCoup" id="A0A0M8K8I8">
    <property type="interactions" value="332"/>
</dbReference>
<organism evidence="5 7">
    <name type="scientific">Ardenticatena maritima</name>
    <dbReference type="NCBI Taxonomy" id="872965"/>
    <lineage>
        <taxon>Bacteria</taxon>
        <taxon>Bacillati</taxon>
        <taxon>Chloroflexota</taxon>
        <taxon>Ardenticatenia</taxon>
        <taxon>Ardenticatenales</taxon>
        <taxon>Ardenticatenaceae</taxon>
        <taxon>Ardenticatena</taxon>
    </lineage>
</organism>